<dbReference type="STRING" id="145388.A0A0D2L2B6"/>
<dbReference type="GeneID" id="25739419"/>
<dbReference type="InterPro" id="IPR000073">
    <property type="entry name" value="AB_hydrolase_1"/>
</dbReference>
<protein>
    <recommendedName>
        <fullName evidence="3">AB hydrolase-1 domain-containing protein</fullName>
    </recommendedName>
</protein>
<dbReference type="InterPro" id="IPR051601">
    <property type="entry name" value="Serine_prot/Carboxylest_S33"/>
</dbReference>
<evidence type="ECO:0000256" key="1">
    <source>
        <dbReference type="ARBA" id="ARBA00010088"/>
    </source>
</evidence>
<organism evidence="4 5">
    <name type="scientific">Monoraphidium neglectum</name>
    <dbReference type="NCBI Taxonomy" id="145388"/>
    <lineage>
        <taxon>Eukaryota</taxon>
        <taxon>Viridiplantae</taxon>
        <taxon>Chlorophyta</taxon>
        <taxon>core chlorophytes</taxon>
        <taxon>Chlorophyceae</taxon>
        <taxon>CS clade</taxon>
        <taxon>Sphaeropleales</taxon>
        <taxon>Selenastraceae</taxon>
        <taxon>Monoraphidium</taxon>
    </lineage>
</organism>
<proteinExistence type="inferred from homology"/>
<dbReference type="GO" id="GO:0016787">
    <property type="term" value="F:hydrolase activity"/>
    <property type="evidence" value="ECO:0007669"/>
    <property type="project" value="UniProtKB-KW"/>
</dbReference>
<dbReference type="EMBL" id="KK101291">
    <property type="protein sequence ID" value="KIZ01414.1"/>
    <property type="molecule type" value="Genomic_DNA"/>
</dbReference>
<dbReference type="PANTHER" id="PTHR43248">
    <property type="entry name" value="2-SUCCINYL-6-HYDROXY-2,4-CYCLOHEXADIENE-1-CARBOXYLATE SYNTHASE"/>
    <property type="match status" value="1"/>
</dbReference>
<evidence type="ECO:0000256" key="2">
    <source>
        <dbReference type="ARBA" id="ARBA00022801"/>
    </source>
</evidence>
<dbReference type="OrthoDB" id="8119704at2759"/>
<feature type="domain" description="AB hydrolase-1" evidence="3">
    <location>
        <begin position="10"/>
        <end position="128"/>
    </location>
</feature>
<dbReference type="Proteomes" id="UP000054498">
    <property type="component" value="Unassembled WGS sequence"/>
</dbReference>
<dbReference type="AlphaFoldDB" id="A0A0D2L2B6"/>
<dbReference type="PANTHER" id="PTHR43248:SF14">
    <property type="entry name" value="ALPHA_BETA-HYDROLASES SUPERFAMILY PROTEIN"/>
    <property type="match status" value="1"/>
</dbReference>
<keyword evidence="2" id="KW-0378">Hydrolase</keyword>
<keyword evidence="5" id="KW-1185">Reference proteome</keyword>
<evidence type="ECO:0000313" key="4">
    <source>
        <dbReference type="EMBL" id="KIZ01414.1"/>
    </source>
</evidence>
<reference evidence="4 5" key="1">
    <citation type="journal article" date="2013" name="BMC Genomics">
        <title>Reconstruction of the lipid metabolism for the microalga Monoraphidium neglectum from its genome sequence reveals characteristics suitable for biofuel production.</title>
        <authorList>
            <person name="Bogen C."/>
            <person name="Al-Dilaimi A."/>
            <person name="Albersmeier A."/>
            <person name="Wichmann J."/>
            <person name="Grundmann M."/>
            <person name="Rupp O."/>
            <person name="Lauersen K.J."/>
            <person name="Blifernez-Klassen O."/>
            <person name="Kalinowski J."/>
            <person name="Goesmann A."/>
            <person name="Mussgnug J.H."/>
            <person name="Kruse O."/>
        </authorList>
    </citation>
    <scope>NUCLEOTIDE SEQUENCE [LARGE SCALE GENOMIC DNA]</scope>
    <source>
        <strain evidence="4 5">SAG 48.87</strain>
    </source>
</reference>
<dbReference type="Gene3D" id="3.40.50.1820">
    <property type="entry name" value="alpha/beta hydrolase"/>
    <property type="match status" value="1"/>
</dbReference>
<name>A0A0D2L2B6_9CHLO</name>
<gene>
    <name evidence="4" type="ORF">MNEG_6543</name>
</gene>
<accession>A0A0D2L2B6</accession>
<dbReference type="KEGG" id="mng:MNEG_6543"/>
<evidence type="ECO:0000259" key="3">
    <source>
        <dbReference type="Pfam" id="PF12697"/>
    </source>
</evidence>
<sequence length="156" mass="16101">MIVEGFPAWQVLLVDLRCHGESAAAAGGAPAPGPHSVDAAARDILELLRARRVFPHMLIGHSFGGKVVMSMARQFGGGGGARLPRPVQVWVLDALPGEVRAGGGVDGAADRPGELIAALQRLPLPLAGRADLIDYMTARGFSLPVARCHAAGGGRS</sequence>
<dbReference type="InterPro" id="IPR029058">
    <property type="entry name" value="AB_hydrolase_fold"/>
</dbReference>
<dbReference type="Pfam" id="PF12697">
    <property type="entry name" value="Abhydrolase_6"/>
    <property type="match status" value="1"/>
</dbReference>
<dbReference type="RefSeq" id="XP_013900433.1">
    <property type="nucleotide sequence ID" value="XM_014044979.1"/>
</dbReference>
<comment type="similarity">
    <text evidence="1">Belongs to the peptidase S33 family.</text>
</comment>
<dbReference type="SUPFAM" id="SSF53474">
    <property type="entry name" value="alpha/beta-Hydrolases"/>
    <property type="match status" value="1"/>
</dbReference>
<evidence type="ECO:0000313" key="5">
    <source>
        <dbReference type="Proteomes" id="UP000054498"/>
    </source>
</evidence>